<organism evidence="2 3">
    <name type="scientific">Tenacibaculum caenipelagi</name>
    <dbReference type="NCBI Taxonomy" id="1325435"/>
    <lineage>
        <taxon>Bacteria</taxon>
        <taxon>Pseudomonadati</taxon>
        <taxon>Bacteroidota</taxon>
        <taxon>Flavobacteriia</taxon>
        <taxon>Flavobacteriales</taxon>
        <taxon>Flavobacteriaceae</taxon>
        <taxon>Tenacibaculum</taxon>
    </lineage>
</organism>
<keyword evidence="1" id="KW-0732">Signal</keyword>
<keyword evidence="3" id="KW-1185">Reference proteome</keyword>
<feature type="signal peptide" evidence="1">
    <location>
        <begin position="1"/>
        <end position="22"/>
    </location>
</feature>
<dbReference type="PROSITE" id="PS51257">
    <property type="entry name" value="PROKAR_LIPOPROTEIN"/>
    <property type="match status" value="1"/>
</dbReference>
<dbReference type="Proteomes" id="UP000295390">
    <property type="component" value="Unassembled WGS sequence"/>
</dbReference>
<dbReference type="CDD" id="cd00146">
    <property type="entry name" value="PKD"/>
    <property type="match status" value="1"/>
</dbReference>
<gene>
    <name evidence="2" type="ORF">DFQ07_1078</name>
</gene>
<protein>
    <recommendedName>
        <fullName evidence="4">PKD family protein</fullName>
    </recommendedName>
</protein>
<dbReference type="Gene3D" id="2.60.40.10">
    <property type="entry name" value="Immunoglobulins"/>
    <property type="match status" value="1"/>
</dbReference>
<dbReference type="RefSeq" id="WP_133535222.1">
    <property type="nucleotide sequence ID" value="NZ_SNYH01000002.1"/>
</dbReference>
<dbReference type="InterPro" id="IPR013783">
    <property type="entry name" value="Ig-like_fold"/>
</dbReference>
<name>A0A4R6THL1_9FLAO</name>
<accession>A0A4R6THL1</accession>
<dbReference type="SUPFAM" id="SSF49299">
    <property type="entry name" value="PKD domain"/>
    <property type="match status" value="1"/>
</dbReference>
<proteinExistence type="predicted"/>
<dbReference type="EMBL" id="SNYH01000002">
    <property type="protein sequence ID" value="TDQ28700.1"/>
    <property type="molecule type" value="Genomic_DNA"/>
</dbReference>
<dbReference type="AlphaFoldDB" id="A0A4R6THL1"/>
<dbReference type="InterPro" id="IPR035986">
    <property type="entry name" value="PKD_dom_sf"/>
</dbReference>
<comment type="caution">
    <text evidence="2">The sequence shown here is derived from an EMBL/GenBank/DDBJ whole genome shotgun (WGS) entry which is preliminary data.</text>
</comment>
<dbReference type="OrthoDB" id="1393330at2"/>
<feature type="chain" id="PRO_5020636344" description="PKD family protein" evidence="1">
    <location>
        <begin position="23"/>
        <end position="460"/>
    </location>
</feature>
<evidence type="ECO:0008006" key="4">
    <source>
        <dbReference type="Google" id="ProtNLM"/>
    </source>
</evidence>
<evidence type="ECO:0000313" key="2">
    <source>
        <dbReference type="EMBL" id="TDQ28700.1"/>
    </source>
</evidence>
<evidence type="ECO:0000256" key="1">
    <source>
        <dbReference type="SAM" id="SignalP"/>
    </source>
</evidence>
<sequence length="460" mass="52761">MKKNLKKIALPLVAFISLTSCTSEEELERKLVACFEVDKLTVKVNEPIQITNCSQNAASYLFEYGYNKSTTEVNPVVSFEKEGEKKIILTVKNDRGGFLKKSVSITVKSVKDSYIETPSINSSDQILPVYTGIYNKKLFFIEREGVVGKLNFVEFDEINKTFKKIFIADSNYNVSYGFVNFLSNTNKNFVFMSTMDRIYGCKDVFVDDNWQRISGGSHLSWKTHYGFLNKDNGFIYFGSYQVDGSHIPTIELRSETGEMTERKILENVGQGFIGTILKTDDGYMAFGGKIDPSSTTFYENYRPIILFFNNNLELLSYREYESGLSSFVDNYNDLSETFNLKKLNNGNYVAYSHNELRIITNKGEVVKEIVFPDNGYISYVNSMSITNDGFIITQNEYIRKYTNEGVEIKSFWFKGMRTPKFVKLNNNIYFATLIKTYDGSNYIYKTFIGAIDENLELIDL</sequence>
<reference evidence="2 3" key="1">
    <citation type="submission" date="2019-03" db="EMBL/GenBank/DDBJ databases">
        <title>Genomic Encyclopedia of Type Strains, Phase III (KMG-III): the genomes of soil and plant-associated and newly described type strains.</title>
        <authorList>
            <person name="Whitman W."/>
        </authorList>
    </citation>
    <scope>NUCLEOTIDE SEQUENCE [LARGE SCALE GENOMIC DNA]</scope>
    <source>
        <strain evidence="2 3">CECT 8283</strain>
    </source>
</reference>
<evidence type="ECO:0000313" key="3">
    <source>
        <dbReference type="Proteomes" id="UP000295390"/>
    </source>
</evidence>